<keyword evidence="3" id="KW-1185">Reference proteome</keyword>
<reference evidence="2 3" key="1">
    <citation type="submission" date="2018-03" db="EMBL/GenBank/DDBJ databases">
        <title>Genomic Encyclopedia of Archaeal and Bacterial Type Strains, Phase II (KMG-II): from individual species to whole genera.</title>
        <authorList>
            <person name="Goeker M."/>
        </authorList>
    </citation>
    <scope>NUCLEOTIDE SEQUENCE [LARGE SCALE GENOMIC DNA]</scope>
    <source>
        <strain evidence="2 3">DSM 44720</strain>
    </source>
</reference>
<dbReference type="EMBL" id="PVTF01000019">
    <property type="protein sequence ID" value="PRY33723.1"/>
    <property type="molecule type" value="Genomic_DNA"/>
</dbReference>
<name>A0A2T0SK13_9PSEU</name>
<evidence type="ECO:0000256" key="1">
    <source>
        <dbReference type="SAM" id="MobiDB-lite"/>
    </source>
</evidence>
<evidence type="ECO:0000313" key="3">
    <source>
        <dbReference type="Proteomes" id="UP000239494"/>
    </source>
</evidence>
<dbReference type="Proteomes" id="UP000239494">
    <property type="component" value="Unassembled WGS sequence"/>
</dbReference>
<organism evidence="2 3">
    <name type="scientific">Umezawaea tangerina</name>
    <dbReference type="NCBI Taxonomy" id="84725"/>
    <lineage>
        <taxon>Bacteria</taxon>
        <taxon>Bacillati</taxon>
        <taxon>Actinomycetota</taxon>
        <taxon>Actinomycetes</taxon>
        <taxon>Pseudonocardiales</taxon>
        <taxon>Pseudonocardiaceae</taxon>
        <taxon>Umezawaea</taxon>
    </lineage>
</organism>
<accession>A0A2T0SK13</accession>
<evidence type="ECO:0000313" key="2">
    <source>
        <dbReference type="EMBL" id="PRY33723.1"/>
    </source>
</evidence>
<sequence>MCGRNRVCGVGHTGLSTAVFRPVRDRICGPDDRIERSDGTGETSVFGPGYGISVTERCVSRSRPGGFMIGCGHSLTLVSLTRKANRRTGPPVQGVHKGLVPCLCAPSGAAVGVLPGSPRTAAGRPGRAVETLSGSRAGPVPGSPTIGPTGVRATCECGFPLACSRFAAPVPRILRGAVEPGRSSGGDWVPMRGRGLLGGHRRSAAHWIGGQCKPSGPPFRPIPPGGPTKGVGWPSANPSSRIRFLWYPVSGVRWRRCGCPLHDEPDRGEWAAALPVMVESSLRPRRRASSACRCRKVLTIRPQSYPAVCYSRVAVAS</sequence>
<comment type="caution">
    <text evidence="2">The sequence shown here is derived from an EMBL/GenBank/DDBJ whole genome shotgun (WGS) entry which is preliminary data.</text>
</comment>
<dbReference type="AlphaFoldDB" id="A0A2T0SK13"/>
<protein>
    <submittedName>
        <fullName evidence="2">Uncharacterized protein</fullName>
    </submittedName>
</protein>
<feature type="region of interest" description="Disordered" evidence="1">
    <location>
        <begin position="117"/>
        <end position="145"/>
    </location>
</feature>
<proteinExistence type="predicted"/>
<gene>
    <name evidence="2" type="ORF">CLV43_11930</name>
</gene>